<dbReference type="EMBL" id="JBHTGQ010000001">
    <property type="protein sequence ID" value="MFC7748342.1"/>
    <property type="molecule type" value="Genomic_DNA"/>
</dbReference>
<dbReference type="Proteomes" id="UP001596528">
    <property type="component" value="Unassembled WGS sequence"/>
</dbReference>
<sequence>MILILRGPLLPGMVADLLMLDERDEHLIGYYAVTPLTRKGYLIHRLFLPSLLCLALSVLFFAGSGLTAVPFENAYAIALLPLEAPCFALFLAAYAANKVEGLALSKVSGLLFAGPAIAYFAPALWQLAGAWIPTYWPARCYLSGLGGEHLAALGCFAAGVLFHVALLGFMMRRFMRRID</sequence>
<keyword evidence="3" id="KW-1185">Reference proteome</keyword>
<comment type="caution">
    <text evidence="2">The sequence shown here is derived from an EMBL/GenBank/DDBJ whole genome shotgun (WGS) entry which is preliminary data.</text>
</comment>
<evidence type="ECO:0008006" key="4">
    <source>
        <dbReference type="Google" id="ProtNLM"/>
    </source>
</evidence>
<keyword evidence="1" id="KW-1133">Transmembrane helix</keyword>
<gene>
    <name evidence="2" type="ORF">ACFQWB_00085</name>
</gene>
<evidence type="ECO:0000313" key="3">
    <source>
        <dbReference type="Proteomes" id="UP001596528"/>
    </source>
</evidence>
<dbReference type="RefSeq" id="WP_138789481.1">
    <property type="nucleotide sequence ID" value="NZ_JBHTGQ010000001.1"/>
</dbReference>
<keyword evidence="1" id="KW-0812">Transmembrane</keyword>
<feature type="transmembrane region" description="Helical" evidence="1">
    <location>
        <begin position="107"/>
        <end position="129"/>
    </location>
</feature>
<feature type="transmembrane region" description="Helical" evidence="1">
    <location>
        <begin position="149"/>
        <end position="169"/>
    </location>
</feature>
<reference evidence="3" key="1">
    <citation type="journal article" date="2019" name="Int. J. Syst. Evol. Microbiol.">
        <title>The Global Catalogue of Microorganisms (GCM) 10K type strain sequencing project: providing services to taxonomists for standard genome sequencing and annotation.</title>
        <authorList>
            <consortium name="The Broad Institute Genomics Platform"/>
            <consortium name="The Broad Institute Genome Sequencing Center for Infectious Disease"/>
            <person name="Wu L."/>
            <person name="Ma J."/>
        </authorList>
    </citation>
    <scope>NUCLEOTIDE SEQUENCE [LARGE SCALE GENOMIC DNA]</scope>
    <source>
        <strain evidence="3">JCM 18657</strain>
    </source>
</reference>
<feature type="transmembrane region" description="Helical" evidence="1">
    <location>
        <begin position="74"/>
        <end position="95"/>
    </location>
</feature>
<proteinExistence type="predicted"/>
<accession>A0ABW2UWQ1</accession>
<name>A0ABW2UWQ1_9BACL</name>
<evidence type="ECO:0000313" key="2">
    <source>
        <dbReference type="EMBL" id="MFC7748342.1"/>
    </source>
</evidence>
<feature type="transmembrane region" description="Helical" evidence="1">
    <location>
        <begin position="46"/>
        <end position="68"/>
    </location>
</feature>
<protein>
    <recommendedName>
        <fullName evidence="4">Fluoroquinolone transport system permease protein</fullName>
    </recommendedName>
</protein>
<organism evidence="2 3">
    <name type="scientific">Paenibacillus thermoaerophilus</name>
    <dbReference type="NCBI Taxonomy" id="1215385"/>
    <lineage>
        <taxon>Bacteria</taxon>
        <taxon>Bacillati</taxon>
        <taxon>Bacillota</taxon>
        <taxon>Bacilli</taxon>
        <taxon>Bacillales</taxon>
        <taxon>Paenibacillaceae</taxon>
        <taxon>Paenibacillus</taxon>
    </lineage>
</organism>
<keyword evidence="1" id="KW-0472">Membrane</keyword>
<evidence type="ECO:0000256" key="1">
    <source>
        <dbReference type="SAM" id="Phobius"/>
    </source>
</evidence>